<dbReference type="InterPro" id="IPR005519">
    <property type="entry name" value="Acid_phosphat_B-like"/>
</dbReference>
<evidence type="ECO:0000256" key="1">
    <source>
        <dbReference type="ARBA" id="ARBA00022729"/>
    </source>
</evidence>
<keyword evidence="3" id="KW-1185">Reference proteome</keyword>
<dbReference type="PIRSF" id="PIRSF019271">
    <property type="entry name" value="Acid_Ptase_C"/>
    <property type="match status" value="1"/>
</dbReference>
<dbReference type="EMBL" id="BMNR01000002">
    <property type="protein sequence ID" value="GGK15483.1"/>
    <property type="molecule type" value="Genomic_DNA"/>
</dbReference>
<reference evidence="2" key="2">
    <citation type="submission" date="2020-09" db="EMBL/GenBank/DDBJ databases">
        <authorList>
            <person name="Sun Q."/>
            <person name="Ohkuma M."/>
        </authorList>
    </citation>
    <scope>NUCLEOTIDE SEQUENCE</scope>
    <source>
        <strain evidence="2">JCM 12862</strain>
    </source>
</reference>
<dbReference type="SFLD" id="SFLDG01125">
    <property type="entry name" value="C1.1:_Acid_Phosphatase_Like"/>
    <property type="match status" value="1"/>
</dbReference>
<comment type="caution">
    <text evidence="2">The sequence shown here is derived from an EMBL/GenBank/DDBJ whole genome shotgun (WGS) entry which is preliminary data.</text>
</comment>
<dbReference type="PANTHER" id="PTHR31284">
    <property type="entry name" value="ACID PHOSPHATASE-LIKE PROTEIN"/>
    <property type="match status" value="1"/>
</dbReference>
<dbReference type="InterPro" id="IPR036412">
    <property type="entry name" value="HAD-like_sf"/>
</dbReference>
<evidence type="ECO:0000313" key="2">
    <source>
        <dbReference type="EMBL" id="GGK15483.1"/>
    </source>
</evidence>
<dbReference type="SUPFAM" id="SSF56784">
    <property type="entry name" value="HAD-like"/>
    <property type="match status" value="1"/>
</dbReference>
<keyword evidence="1" id="KW-0732">Signal</keyword>
<protein>
    <submittedName>
        <fullName evidence="2">5'-nucleotidase</fullName>
    </submittedName>
</protein>
<name>A0A8J3BN28_9FLAO</name>
<dbReference type="NCBIfam" id="TIGR01533">
    <property type="entry name" value="lipo_e_P4"/>
    <property type="match status" value="1"/>
</dbReference>
<dbReference type="SFLD" id="SFLDS00003">
    <property type="entry name" value="Haloacid_Dehalogenase"/>
    <property type="match status" value="1"/>
</dbReference>
<accession>A0A8J3BN28</accession>
<dbReference type="InterPro" id="IPR006423">
    <property type="entry name" value="Lipo_e_P4"/>
</dbReference>
<dbReference type="InterPro" id="IPR023214">
    <property type="entry name" value="HAD_sf"/>
</dbReference>
<dbReference type="Proteomes" id="UP000612329">
    <property type="component" value="Unassembled WGS sequence"/>
</dbReference>
<dbReference type="Pfam" id="PF03767">
    <property type="entry name" value="Acid_phosphat_B"/>
    <property type="match status" value="1"/>
</dbReference>
<organism evidence="2 3">
    <name type="scientific">Yeosuana aromativorans</name>
    <dbReference type="NCBI Taxonomy" id="288019"/>
    <lineage>
        <taxon>Bacteria</taxon>
        <taxon>Pseudomonadati</taxon>
        <taxon>Bacteroidota</taxon>
        <taxon>Flavobacteriia</taxon>
        <taxon>Flavobacteriales</taxon>
        <taxon>Flavobacteriaceae</taxon>
        <taxon>Yeosuana</taxon>
    </lineage>
</organism>
<dbReference type="GO" id="GO:0009279">
    <property type="term" value="C:cell outer membrane"/>
    <property type="evidence" value="ECO:0007669"/>
    <property type="project" value="InterPro"/>
</dbReference>
<reference evidence="2" key="1">
    <citation type="journal article" date="2014" name="Int. J. Syst. Evol. Microbiol.">
        <title>Complete genome sequence of Corynebacterium casei LMG S-19264T (=DSM 44701T), isolated from a smear-ripened cheese.</title>
        <authorList>
            <consortium name="US DOE Joint Genome Institute (JGI-PGF)"/>
            <person name="Walter F."/>
            <person name="Albersmeier A."/>
            <person name="Kalinowski J."/>
            <person name="Ruckert C."/>
        </authorList>
    </citation>
    <scope>NUCLEOTIDE SEQUENCE</scope>
    <source>
        <strain evidence="2">JCM 12862</strain>
    </source>
</reference>
<evidence type="ECO:0000313" key="3">
    <source>
        <dbReference type="Proteomes" id="UP000612329"/>
    </source>
</evidence>
<dbReference type="AlphaFoldDB" id="A0A8J3BN28"/>
<proteinExistence type="predicted"/>
<dbReference type="Gene3D" id="3.40.50.1000">
    <property type="entry name" value="HAD superfamily/HAD-like"/>
    <property type="match status" value="1"/>
</dbReference>
<dbReference type="PANTHER" id="PTHR31284:SF10">
    <property type="entry name" value="ACID PHOSPHATASE-LIKE PROTEIN"/>
    <property type="match status" value="1"/>
</dbReference>
<sequence>MPEQTSQSTQPSSNSIAKREYSVQSVLWVQHAAEYKALCYQAFNVAKFQLDKVLSEGNNTGKPLAIVTDIDETIFDNSPYEAKLITDNVEYSHDTWVEWEQLQKAKPIPGSLEFLNYAESKGVQVFYISNISKIQEDLTMEHLKNLGFPNVDKQHILFRDKTSGKEERRQTVSKDNTIVMLLGDTLSDFSNVFDNKSTAERNSAAQSLKEKFGKEFIVLPGPTYGDWEMKGIYEGNYKWTEVQKDSIRKAKLITY</sequence>
<gene>
    <name evidence="2" type="ORF">GCM10007962_07170</name>
</gene>
<dbReference type="CDD" id="cd07534">
    <property type="entry name" value="HAD_CAP"/>
    <property type="match status" value="1"/>
</dbReference>